<dbReference type="PATRIC" id="fig|45074.5.peg.3497"/>
<dbReference type="RefSeq" id="WP_058515189.1">
    <property type="nucleotide sequence ID" value="NZ_CAAAIH010000005.1"/>
</dbReference>
<reference evidence="1 2" key="1">
    <citation type="submission" date="2015-11" db="EMBL/GenBank/DDBJ databases">
        <title>Genomic analysis of 38 Legionella species identifies large and diverse effector repertoires.</title>
        <authorList>
            <person name="Burstein D."/>
            <person name="Amaro F."/>
            <person name="Zusman T."/>
            <person name="Lifshitz Z."/>
            <person name="Cohen O."/>
            <person name="Gilbert J.A."/>
            <person name="Pupko T."/>
            <person name="Shuman H.A."/>
            <person name="Segal G."/>
        </authorList>
    </citation>
    <scope>NUCLEOTIDE SEQUENCE [LARGE SCALE GENOMIC DNA]</scope>
    <source>
        <strain evidence="1 2">SC-63-C7</strain>
    </source>
</reference>
<proteinExistence type="predicted"/>
<evidence type="ECO:0000313" key="1">
    <source>
        <dbReference type="EMBL" id="KTD55698.1"/>
    </source>
</evidence>
<dbReference type="EMBL" id="LNYU01000085">
    <property type="protein sequence ID" value="KTD55698.1"/>
    <property type="molecule type" value="Genomic_DNA"/>
</dbReference>
<organism evidence="1 2">
    <name type="scientific">Legionella santicrucis</name>
    <dbReference type="NCBI Taxonomy" id="45074"/>
    <lineage>
        <taxon>Bacteria</taxon>
        <taxon>Pseudomonadati</taxon>
        <taxon>Pseudomonadota</taxon>
        <taxon>Gammaproteobacteria</taxon>
        <taxon>Legionellales</taxon>
        <taxon>Legionellaceae</taxon>
        <taxon>Legionella</taxon>
    </lineage>
</organism>
<evidence type="ECO:0000313" key="2">
    <source>
        <dbReference type="Proteomes" id="UP000054703"/>
    </source>
</evidence>
<sequence length="355" mass="40504">MPIPTDLTLFARTEEIDSPKGCKLMTQQERDEFIKYHYSPVSELKNDKLHSEYFSMFALRTYIWGITKYAEGTHNFDIMGSKKQMTSQKSKAGTPTSRIIRGQFFKKANSTRLKLPPITTEQIIRNELSYGSNLANSLDYYARANNISEQYFLNMIEPLAKAYGSNEENHYTKAIIDATTSLSLYQPLIRLGAGYMQLKRAGEINKEIEDDWQVTQLMGAFQQAAFDIVSYNIGASLFYAQAKSLSIKNIPTHISEIFSPEIDSCFELSKNDALEALSKIEQKFGKNCLGNFLKDLKQEMNLTSSDNFNQILHSVLTKYQTEEAYKPITEMNGHYDHYAQVTSAYKMPIAPSYQT</sequence>
<name>A0A0W0YFY0_9GAMM</name>
<protein>
    <submittedName>
        <fullName evidence="1">Uncharacterized protein</fullName>
    </submittedName>
</protein>
<dbReference type="STRING" id="45074.Lsan_3250"/>
<dbReference type="OrthoDB" id="5649867at2"/>
<dbReference type="AlphaFoldDB" id="A0A0W0YFY0"/>
<dbReference type="Proteomes" id="UP000054703">
    <property type="component" value="Unassembled WGS sequence"/>
</dbReference>
<gene>
    <name evidence="1" type="ORF">Lsan_3250</name>
</gene>
<accession>A0A0W0YFY0</accession>
<keyword evidence="2" id="KW-1185">Reference proteome</keyword>
<comment type="caution">
    <text evidence="1">The sequence shown here is derived from an EMBL/GenBank/DDBJ whole genome shotgun (WGS) entry which is preliminary data.</text>
</comment>